<dbReference type="EMBL" id="MFDT01000046">
    <property type="protein sequence ID" value="OGE64735.1"/>
    <property type="molecule type" value="Genomic_DNA"/>
</dbReference>
<dbReference type="GO" id="GO:0003677">
    <property type="term" value="F:DNA binding"/>
    <property type="evidence" value="ECO:0007669"/>
    <property type="project" value="UniProtKB-KW"/>
</dbReference>
<evidence type="ECO:0000256" key="1">
    <source>
        <dbReference type="ARBA" id="ARBA00023125"/>
    </source>
</evidence>
<dbReference type="Gene3D" id="1.10.150.130">
    <property type="match status" value="1"/>
</dbReference>
<evidence type="ECO:0008006" key="4">
    <source>
        <dbReference type="Google" id="ProtNLM"/>
    </source>
</evidence>
<proteinExistence type="predicted"/>
<dbReference type="Proteomes" id="UP000178859">
    <property type="component" value="Unassembled WGS sequence"/>
</dbReference>
<name>A0A1F5MH88_9BACT</name>
<protein>
    <recommendedName>
        <fullName evidence="4">Core-binding (CB) domain-containing protein</fullName>
    </recommendedName>
</protein>
<evidence type="ECO:0000313" key="2">
    <source>
        <dbReference type="EMBL" id="OGE64735.1"/>
    </source>
</evidence>
<keyword evidence="1" id="KW-0238">DNA-binding</keyword>
<sequence>MSNLNTQNSKNPQDFHLFSNMDLIEDFFLFLQTNNYSPMTIYHYKNDLAIFDNFLKSRELRI</sequence>
<evidence type="ECO:0000313" key="3">
    <source>
        <dbReference type="Proteomes" id="UP000178859"/>
    </source>
</evidence>
<comment type="caution">
    <text evidence="2">The sequence shown here is derived from an EMBL/GenBank/DDBJ whole genome shotgun (WGS) entry which is preliminary data.</text>
</comment>
<dbReference type="InterPro" id="IPR010998">
    <property type="entry name" value="Integrase_recombinase_N"/>
</dbReference>
<dbReference type="AlphaFoldDB" id="A0A1F5MH88"/>
<accession>A0A1F5MH88</accession>
<reference evidence="2 3" key="1">
    <citation type="journal article" date="2016" name="Nat. Commun.">
        <title>Thousands of microbial genomes shed light on interconnected biogeochemical processes in an aquifer system.</title>
        <authorList>
            <person name="Anantharaman K."/>
            <person name="Brown C.T."/>
            <person name="Hug L.A."/>
            <person name="Sharon I."/>
            <person name="Castelle C.J."/>
            <person name="Probst A.J."/>
            <person name="Thomas B.C."/>
            <person name="Singh A."/>
            <person name="Wilkins M.J."/>
            <person name="Karaoz U."/>
            <person name="Brodie E.L."/>
            <person name="Williams K.H."/>
            <person name="Hubbard S.S."/>
            <person name="Banfield J.F."/>
        </authorList>
    </citation>
    <scope>NUCLEOTIDE SEQUENCE [LARGE SCALE GENOMIC DNA]</scope>
</reference>
<organism evidence="2 3">
    <name type="scientific">Candidatus Daviesbacteria bacterium RIFCSPLOWO2_02_FULL_36_7</name>
    <dbReference type="NCBI Taxonomy" id="1797792"/>
    <lineage>
        <taxon>Bacteria</taxon>
        <taxon>Candidatus Daviesiibacteriota</taxon>
    </lineage>
</organism>
<gene>
    <name evidence="2" type="ORF">A3I48_04395</name>
</gene>